<evidence type="ECO:0000256" key="5">
    <source>
        <dbReference type="ARBA" id="ARBA00012895"/>
    </source>
</evidence>
<dbReference type="GO" id="GO:0003918">
    <property type="term" value="F:DNA topoisomerase type II (double strand cut, ATP-hydrolyzing) activity"/>
    <property type="evidence" value="ECO:0007669"/>
    <property type="project" value="UniProtKB-EC"/>
</dbReference>
<dbReference type="Gene3D" id="3.30.1490.30">
    <property type="match status" value="1"/>
</dbReference>
<dbReference type="SMART" id="SM00433">
    <property type="entry name" value="TOP2c"/>
    <property type="match status" value="1"/>
</dbReference>
<dbReference type="InterPro" id="IPR020568">
    <property type="entry name" value="Ribosomal_Su5_D2-typ_SF"/>
</dbReference>
<protein>
    <recommendedName>
        <fullName evidence="5">DNA topoisomerase (ATP-hydrolyzing)</fullName>
        <ecNumber evidence="5">5.6.2.2</ecNumber>
    </recommendedName>
</protein>
<proteinExistence type="inferred from homology"/>
<evidence type="ECO:0000256" key="7">
    <source>
        <dbReference type="ARBA" id="ARBA00022741"/>
    </source>
</evidence>
<dbReference type="InterPro" id="IPR013757">
    <property type="entry name" value="Topo_IIA_A_a_sf"/>
</dbReference>
<keyword evidence="9" id="KW-0460">Magnesium</keyword>
<dbReference type="AlphaFoldDB" id="A0A6C0BFR8"/>
<keyword evidence="6" id="KW-0479">Metal-binding</keyword>
<dbReference type="InterPro" id="IPR002205">
    <property type="entry name" value="Topo_IIA_dom_A"/>
</dbReference>
<dbReference type="InterPro" id="IPR013760">
    <property type="entry name" value="Topo_IIA-like_dom_sf"/>
</dbReference>
<dbReference type="EMBL" id="MN739131">
    <property type="protein sequence ID" value="QHS90248.1"/>
    <property type="molecule type" value="Genomic_DNA"/>
</dbReference>
<dbReference type="InterPro" id="IPR050634">
    <property type="entry name" value="DNA_Topoisomerase_II"/>
</dbReference>
<dbReference type="Pfam" id="PF00521">
    <property type="entry name" value="DNA_topoisoIV"/>
    <property type="match status" value="1"/>
</dbReference>
<reference evidence="15" key="1">
    <citation type="journal article" date="2020" name="Nature">
        <title>Giant virus diversity and host interactions through global metagenomics.</title>
        <authorList>
            <person name="Schulz F."/>
            <person name="Roux S."/>
            <person name="Paez-Espino D."/>
            <person name="Jungbluth S."/>
            <person name="Walsh D.A."/>
            <person name="Denef V.J."/>
            <person name="McMahon K.D."/>
            <person name="Konstantinidis K.T."/>
            <person name="Eloe-Fadrosh E.A."/>
            <person name="Kyrpides N.C."/>
            <person name="Woyke T."/>
        </authorList>
    </citation>
    <scope>NUCLEOTIDE SEQUENCE</scope>
    <source>
        <strain evidence="15">GVMAG-M-3300010160-60</strain>
    </source>
</reference>
<name>A0A6C0BFR8_9ZZZZ</name>
<dbReference type="InterPro" id="IPR006171">
    <property type="entry name" value="TOPRIM_dom"/>
</dbReference>
<dbReference type="SUPFAM" id="SSF54211">
    <property type="entry name" value="Ribosomal protein S5 domain 2-like"/>
    <property type="match status" value="1"/>
</dbReference>
<dbReference type="Gene3D" id="3.40.50.670">
    <property type="match status" value="1"/>
</dbReference>
<dbReference type="InterPro" id="IPR013759">
    <property type="entry name" value="Topo_IIA_B_C"/>
</dbReference>
<dbReference type="InterPro" id="IPR001241">
    <property type="entry name" value="Topo_IIA"/>
</dbReference>
<dbReference type="GO" id="GO:0005524">
    <property type="term" value="F:ATP binding"/>
    <property type="evidence" value="ECO:0007669"/>
    <property type="project" value="UniProtKB-KW"/>
</dbReference>
<dbReference type="PANTHER" id="PTHR10169">
    <property type="entry name" value="DNA TOPOISOMERASE/GYRASE"/>
    <property type="match status" value="1"/>
</dbReference>
<dbReference type="SUPFAM" id="SSF55874">
    <property type="entry name" value="ATPase domain of HSP90 chaperone/DNA topoisomerase II/histidine kinase"/>
    <property type="match status" value="1"/>
</dbReference>
<comment type="cofactor">
    <cofactor evidence="2">
        <name>Ca(2+)</name>
        <dbReference type="ChEBI" id="CHEBI:29108"/>
    </cofactor>
</comment>
<dbReference type="PROSITE" id="PS52040">
    <property type="entry name" value="TOPO_IIA"/>
    <property type="match status" value="1"/>
</dbReference>
<evidence type="ECO:0000256" key="2">
    <source>
        <dbReference type="ARBA" id="ARBA00001913"/>
    </source>
</evidence>
<dbReference type="EC" id="5.6.2.2" evidence="5"/>
<dbReference type="FunFam" id="3.90.199.10:FF:000002">
    <property type="entry name" value="DNA topoisomerase 2"/>
    <property type="match status" value="1"/>
</dbReference>
<evidence type="ECO:0000259" key="14">
    <source>
        <dbReference type="PROSITE" id="PS52040"/>
    </source>
</evidence>
<dbReference type="InterPro" id="IPR013506">
    <property type="entry name" value="Topo_IIA_bsu_dom2"/>
</dbReference>
<dbReference type="Pfam" id="PF00204">
    <property type="entry name" value="DNA_gyraseB"/>
    <property type="match status" value="1"/>
</dbReference>
<evidence type="ECO:0000256" key="3">
    <source>
        <dbReference type="ARBA" id="ARBA00001946"/>
    </source>
</evidence>
<keyword evidence="7" id="KW-0547">Nucleotide-binding</keyword>
<dbReference type="Pfam" id="PF01751">
    <property type="entry name" value="Toprim"/>
    <property type="match status" value="1"/>
</dbReference>
<dbReference type="InterPro" id="IPR036890">
    <property type="entry name" value="HATPase_C_sf"/>
</dbReference>
<dbReference type="GO" id="GO:0003677">
    <property type="term" value="F:DNA binding"/>
    <property type="evidence" value="ECO:0007669"/>
    <property type="project" value="UniProtKB-KW"/>
</dbReference>
<dbReference type="Gene3D" id="3.30.1360.40">
    <property type="match status" value="1"/>
</dbReference>
<comment type="similarity">
    <text evidence="4">Belongs to the type II topoisomerase family.</text>
</comment>
<dbReference type="Pfam" id="PF16898">
    <property type="entry name" value="TOPRIM_C"/>
    <property type="match status" value="1"/>
</dbReference>
<dbReference type="SMART" id="SM00434">
    <property type="entry name" value="TOP4c"/>
    <property type="match status" value="1"/>
</dbReference>
<dbReference type="FunFam" id="3.40.50.670:FF:000001">
    <property type="entry name" value="DNA topoisomerase 2"/>
    <property type="match status" value="1"/>
</dbReference>
<dbReference type="GO" id="GO:0046872">
    <property type="term" value="F:metal ion binding"/>
    <property type="evidence" value="ECO:0007669"/>
    <property type="project" value="UniProtKB-KW"/>
</dbReference>
<dbReference type="Gene3D" id="3.30.230.10">
    <property type="match status" value="1"/>
</dbReference>
<evidence type="ECO:0000259" key="13">
    <source>
        <dbReference type="PROSITE" id="PS50880"/>
    </source>
</evidence>
<keyword evidence="8" id="KW-0067">ATP-binding</keyword>
<comment type="catalytic activity">
    <reaction evidence="1">
        <text>ATP-dependent breakage, passage and rejoining of double-stranded DNA.</text>
        <dbReference type="EC" id="5.6.2.2"/>
    </reaction>
</comment>
<dbReference type="PANTHER" id="PTHR10169:SF38">
    <property type="entry name" value="DNA TOPOISOMERASE 2"/>
    <property type="match status" value="1"/>
</dbReference>
<evidence type="ECO:0000256" key="10">
    <source>
        <dbReference type="ARBA" id="ARBA00023029"/>
    </source>
</evidence>
<dbReference type="PROSITE" id="PS50880">
    <property type="entry name" value="TOPRIM"/>
    <property type="match status" value="1"/>
</dbReference>
<dbReference type="InterPro" id="IPR013758">
    <property type="entry name" value="Topo_IIA_A/C_ab"/>
</dbReference>
<evidence type="ECO:0000256" key="11">
    <source>
        <dbReference type="ARBA" id="ARBA00023125"/>
    </source>
</evidence>
<evidence type="ECO:0000256" key="6">
    <source>
        <dbReference type="ARBA" id="ARBA00022723"/>
    </source>
</evidence>
<dbReference type="PROSITE" id="PS00177">
    <property type="entry name" value="TOPOISOMERASE_II"/>
    <property type="match status" value="1"/>
</dbReference>
<evidence type="ECO:0000256" key="1">
    <source>
        <dbReference type="ARBA" id="ARBA00000185"/>
    </source>
</evidence>
<accession>A0A6C0BFR8</accession>
<dbReference type="InterPro" id="IPR014721">
    <property type="entry name" value="Ribsml_uS5_D2-typ_fold_subgr"/>
</dbReference>
<dbReference type="GO" id="GO:0005634">
    <property type="term" value="C:nucleus"/>
    <property type="evidence" value="ECO:0007669"/>
    <property type="project" value="TreeGrafter"/>
</dbReference>
<feature type="domain" description="Topo IIA-type catalytic" evidence="14">
    <location>
        <begin position="721"/>
        <end position="1171"/>
    </location>
</feature>
<evidence type="ECO:0000313" key="15">
    <source>
        <dbReference type="EMBL" id="QHS90248.1"/>
    </source>
</evidence>
<dbReference type="FunFam" id="3.30.1490.30:FF:000001">
    <property type="entry name" value="DNA topoisomerase 2"/>
    <property type="match status" value="1"/>
</dbReference>
<dbReference type="Gene3D" id="3.90.199.10">
    <property type="entry name" value="Topoisomerase II, domain 5"/>
    <property type="match status" value="1"/>
</dbReference>
<evidence type="ECO:0000256" key="8">
    <source>
        <dbReference type="ARBA" id="ARBA00022840"/>
    </source>
</evidence>
<dbReference type="GO" id="GO:0000819">
    <property type="term" value="P:sister chromatid segregation"/>
    <property type="evidence" value="ECO:0007669"/>
    <property type="project" value="TreeGrafter"/>
</dbReference>
<evidence type="ECO:0000256" key="4">
    <source>
        <dbReference type="ARBA" id="ARBA00011080"/>
    </source>
</evidence>
<dbReference type="InterPro" id="IPR018522">
    <property type="entry name" value="TopoIIA_CS"/>
</dbReference>
<evidence type="ECO:0000256" key="12">
    <source>
        <dbReference type="ARBA" id="ARBA00023235"/>
    </source>
</evidence>
<keyword evidence="12" id="KW-0413">Isomerase</keyword>
<dbReference type="GO" id="GO:0006265">
    <property type="term" value="P:DNA topological change"/>
    <property type="evidence" value="ECO:0007669"/>
    <property type="project" value="InterPro"/>
</dbReference>
<organism evidence="15">
    <name type="scientific">viral metagenome</name>
    <dbReference type="NCBI Taxonomy" id="1070528"/>
    <lineage>
        <taxon>unclassified sequences</taxon>
        <taxon>metagenomes</taxon>
        <taxon>organismal metagenomes</taxon>
    </lineage>
</organism>
<comment type="cofactor">
    <cofactor evidence="3">
        <name>Mg(2+)</name>
        <dbReference type="ChEBI" id="CHEBI:18420"/>
    </cofactor>
</comment>
<dbReference type="Gene3D" id="3.30.565.10">
    <property type="entry name" value="Histidine kinase-like ATPase, C-terminal domain"/>
    <property type="match status" value="1"/>
</dbReference>
<dbReference type="InterPro" id="IPR031660">
    <property type="entry name" value="TOPRIM_C"/>
</dbReference>
<keyword evidence="11" id="KW-0238">DNA-binding</keyword>
<sequence>MAKKTVEEIYTGKTLHEHILSASDTYIGSTKSDPKKMFVFDEANEKIVEETINYVPGLFKIFDEILVNARDQTVRDKTCKNININIDKVSGEISVSNDGMSIPIEMHKTYKIYVPEFIFSRLLSSQNYDTKGKQVGGKNGYGAKLANIYSKKFIVHIIGVDSSNKKLEYIQEFKNNMYDIGKPEINKITGKVSSMTKISFIPDYERFEMKGLSNDMYVLMIKRCYDVAACTDKSVSITINGEKIKCKDFQDYINLYQKEEVSEVVENSDNDSEDKVPKTLSSKTVYEKINSRWEVGITFNVNSGDKYISFVNGISTFNGGTHMKHVVDLVITKIIEYINGKKNYKTLKISPATIKQYLTFFVNCIIEDPGFDSQTKETMNSRMSDWCTCGNYCVDVKCEINDAFIKKLCDGKNGLVDEVVSISAFKESRELVKSDGKKVSSLRDIEKLNDAKFAGTKNSHLASIILCEGDSANGFVNSGISVIGSEKYGSFPLKGKVINPRNSTINKLKNNKELINIKKILGLQQGVKYEDVSKLRYGSIIILTDQDTDGSHIKGLLINMFELFWPELLKIKGFIKCYNTPIVKAWKLSNPKIIKNFYSIPEYEKWNEVDGGSTWGHKYYKGLGTSTPLEAKESFKLFDDNLVQFEWSEKLSDDLDDTNNLSHLAIVKAFDKKKADDRKLWLKQFDKTNMIKYKPKMVMTYTDFIDKELIVFSNDNNIRAIPSLIDGLKPSTRMIMFSMFKRGRNSKKEVKVAQLAGYVSENTAYHHGEVSLQETIVGLAQNYTGSNNINMLQPIGIFGFRRHGGNEHAQARYIYTKLDPITPFIFREEDDDVLTYNYDDDRKVEPENYVPIIPMVLINGSRGIGTGFSTNVPPHNPVDVIENLKRMLKGQTILEMYPWYNGFLGTITKNIDSKKTSYTINGKYEINGNKVHITEIPIVDNNIHDYETMIDKKVCLTKDDNLKILDFDKPPNNNKIDMTVTFKGNELQKLYKDGSLEKFLGLTQNLTVSNLHVFDRNGKIIKCSSTIEILEKYFEYRLEMYGIRKEYYLRKLKNDLDIAKYKVKFIKEVNAKTIVLANKDTKEVSIILKDKGYPVLSTSINKDVKDKNKDNEKEDDEDNHNTLSYKYLLDMQMKSMTKDNIAKLENTMEKCQCLYDEYDKMTPRDIWNKELDELLVAYDDWLKRWIKEENLINGVNELEPVKSVKKKRIIKS</sequence>
<feature type="domain" description="Toprim" evidence="13">
    <location>
        <begin position="462"/>
        <end position="576"/>
    </location>
</feature>
<evidence type="ECO:0000256" key="9">
    <source>
        <dbReference type="ARBA" id="ARBA00022842"/>
    </source>
</evidence>
<dbReference type="GO" id="GO:0000712">
    <property type="term" value="P:resolution of meiotic recombination intermediates"/>
    <property type="evidence" value="ECO:0007669"/>
    <property type="project" value="TreeGrafter"/>
</dbReference>
<dbReference type="InterPro" id="IPR001154">
    <property type="entry name" value="TopoII_euk"/>
</dbReference>
<dbReference type="PRINTS" id="PR01158">
    <property type="entry name" value="TOPISMRASEII"/>
</dbReference>
<dbReference type="SUPFAM" id="SSF56719">
    <property type="entry name" value="Type II DNA topoisomerase"/>
    <property type="match status" value="1"/>
</dbReference>
<dbReference type="PRINTS" id="PR00418">
    <property type="entry name" value="TPI2FAMILY"/>
</dbReference>
<dbReference type="Gene3D" id="1.10.268.10">
    <property type="entry name" value="Topoisomerase, domain 3"/>
    <property type="match status" value="1"/>
</dbReference>
<keyword evidence="10" id="KW-0799">Topoisomerase</keyword>